<accession>A0A1G6P8F9</accession>
<dbReference type="RefSeq" id="WP_092621670.1">
    <property type="nucleotide sequence ID" value="NZ_FMYK01000013.1"/>
</dbReference>
<evidence type="ECO:0000313" key="4">
    <source>
        <dbReference type="Proteomes" id="UP000242317"/>
    </source>
</evidence>
<dbReference type="PROSITE" id="PS50937">
    <property type="entry name" value="HTH_MERR_2"/>
    <property type="match status" value="1"/>
</dbReference>
<evidence type="ECO:0000259" key="2">
    <source>
        <dbReference type="PROSITE" id="PS50937"/>
    </source>
</evidence>
<keyword evidence="1" id="KW-0238">DNA-binding</keyword>
<proteinExistence type="predicted"/>
<dbReference type="GO" id="GO:0003700">
    <property type="term" value="F:DNA-binding transcription factor activity"/>
    <property type="evidence" value="ECO:0007669"/>
    <property type="project" value="InterPro"/>
</dbReference>
<dbReference type="InterPro" id="IPR009061">
    <property type="entry name" value="DNA-bd_dom_put_sf"/>
</dbReference>
<dbReference type="NCBIfam" id="TIGR02047">
    <property type="entry name" value="CadR-PbrR"/>
    <property type="match status" value="1"/>
</dbReference>
<dbReference type="GO" id="GO:0003677">
    <property type="term" value="F:DNA binding"/>
    <property type="evidence" value="ECO:0007669"/>
    <property type="project" value="UniProtKB-KW"/>
</dbReference>
<dbReference type="GO" id="GO:0045893">
    <property type="term" value="P:positive regulation of DNA-templated transcription"/>
    <property type="evidence" value="ECO:0007669"/>
    <property type="project" value="InterPro"/>
</dbReference>
<dbReference type="Proteomes" id="UP000242317">
    <property type="component" value="Unassembled WGS sequence"/>
</dbReference>
<keyword evidence="4" id="KW-1185">Reference proteome</keyword>
<dbReference type="InterPro" id="IPR011791">
    <property type="entry name" value="CadR-PbrR"/>
</dbReference>
<feature type="domain" description="HTH merR-type" evidence="2">
    <location>
        <begin position="2"/>
        <end position="71"/>
    </location>
</feature>
<evidence type="ECO:0000313" key="3">
    <source>
        <dbReference type="EMBL" id="SDC75707.1"/>
    </source>
</evidence>
<dbReference type="SUPFAM" id="SSF46955">
    <property type="entry name" value="Putative DNA-binding domain"/>
    <property type="match status" value="1"/>
</dbReference>
<dbReference type="Gene3D" id="1.10.1660.10">
    <property type="match status" value="1"/>
</dbReference>
<dbReference type="InterPro" id="IPR047057">
    <property type="entry name" value="MerR_fam"/>
</dbReference>
<evidence type="ECO:0000256" key="1">
    <source>
        <dbReference type="ARBA" id="ARBA00023125"/>
    </source>
</evidence>
<dbReference type="Pfam" id="PF13411">
    <property type="entry name" value="MerR_1"/>
    <property type="match status" value="1"/>
</dbReference>
<dbReference type="PANTHER" id="PTHR30204:SF92">
    <property type="entry name" value="HTH-TYPE TRANSCRIPTIONAL REGULATOR ZNTR"/>
    <property type="match status" value="1"/>
</dbReference>
<sequence>MHLKIGELSKKTSCSVLTIRFYEKEGLIPKPERTEGNYRLYDIGYVERIKFILNCRTLNMSLNEIRQLLTYKDNPKKNCSDVNELIDLHVSAIRENIIKQQKLIEQLSDLRGTCDGLCTIDQCGVLKNLALLQIEI</sequence>
<dbReference type="PRINTS" id="PR00040">
    <property type="entry name" value="HTHMERR"/>
</dbReference>
<dbReference type="GO" id="GO:0046872">
    <property type="term" value="F:metal ion binding"/>
    <property type="evidence" value="ECO:0007669"/>
    <property type="project" value="InterPro"/>
</dbReference>
<organism evidence="3 4">
    <name type="scientific">Acinetobacter marinus</name>
    <dbReference type="NCBI Taxonomy" id="281375"/>
    <lineage>
        <taxon>Bacteria</taxon>
        <taxon>Pseudomonadati</taxon>
        <taxon>Pseudomonadota</taxon>
        <taxon>Gammaproteobacteria</taxon>
        <taxon>Moraxellales</taxon>
        <taxon>Moraxellaceae</taxon>
        <taxon>Acinetobacter</taxon>
    </lineage>
</organism>
<dbReference type="SMART" id="SM00422">
    <property type="entry name" value="HTH_MERR"/>
    <property type="match status" value="1"/>
</dbReference>
<gene>
    <name evidence="3" type="ORF">SAMN05421749_1131</name>
</gene>
<dbReference type="CDD" id="cd04784">
    <property type="entry name" value="HTH_CadR-PbrR"/>
    <property type="match status" value="1"/>
</dbReference>
<dbReference type="EMBL" id="FMYK01000013">
    <property type="protein sequence ID" value="SDC75707.1"/>
    <property type="molecule type" value="Genomic_DNA"/>
</dbReference>
<dbReference type="OrthoDB" id="9808480at2"/>
<dbReference type="PANTHER" id="PTHR30204">
    <property type="entry name" value="REDOX-CYCLING DRUG-SENSING TRANSCRIPTIONAL ACTIVATOR SOXR"/>
    <property type="match status" value="1"/>
</dbReference>
<protein>
    <submittedName>
        <fullName evidence="3">Cd(II)/Pb(II)-responsive transcriptional regulator</fullName>
    </submittedName>
</protein>
<dbReference type="InterPro" id="IPR000551">
    <property type="entry name" value="MerR-type_HTH_dom"/>
</dbReference>
<name>A0A1G6P8F9_9GAMM</name>
<dbReference type="AlphaFoldDB" id="A0A1G6P8F9"/>
<dbReference type="PROSITE" id="PS00552">
    <property type="entry name" value="HTH_MERR_1"/>
    <property type="match status" value="1"/>
</dbReference>
<reference evidence="4" key="1">
    <citation type="submission" date="2016-09" db="EMBL/GenBank/DDBJ databases">
        <authorList>
            <person name="Varghese N."/>
            <person name="Submissions S."/>
        </authorList>
    </citation>
    <scope>NUCLEOTIDE SEQUENCE [LARGE SCALE GENOMIC DNA]</scope>
    <source>
        <strain evidence="4">ANC 3699</strain>
    </source>
</reference>